<name>A8LMP7_DINSH</name>
<dbReference type="EMBL" id="CP000830">
    <property type="protein sequence ID" value="ABV94972.1"/>
    <property type="molecule type" value="Genomic_DNA"/>
</dbReference>
<dbReference type="KEGG" id="dsh:Dshi_3239"/>
<dbReference type="Proteomes" id="UP000006833">
    <property type="component" value="Chromosome"/>
</dbReference>
<keyword evidence="2" id="KW-1185">Reference proteome</keyword>
<dbReference type="InterPro" id="IPR010985">
    <property type="entry name" value="Ribbon_hlx_hlx"/>
</dbReference>
<accession>A8LMP7</accession>
<evidence type="ECO:0000313" key="2">
    <source>
        <dbReference type="Proteomes" id="UP000006833"/>
    </source>
</evidence>
<dbReference type="OrthoDB" id="7869496at2"/>
<proteinExistence type="predicted"/>
<dbReference type="STRING" id="398580.Dshi_3239"/>
<gene>
    <name evidence="1" type="ordered locus">Dshi_3239</name>
</gene>
<reference evidence="2" key="1">
    <citation type="journal article" date="2010" name="ISME J.">
        <title>The complete genome sequence of the algal symbiont Dinoroseobacter shibae: a hitchhiker's guide to life in the sea.</title>
        <authorList>
            <person name="Wagner-Dobler I."/>
            <person name="Ballhausen B."/>
            <person name="Berger M."/>
            <person name="Brinkhoff T."/>
            <person name="Buchholz I."/>
            <person name="Bunk B."/>
            <person name="Cypionka H."/>
            <person name="Daniel R."/>
            <person name="Drepper T."/>
            <person name="Gerdts G."/>
            <person name="Hahnke S."/>
            <person name="Han C."/>
            <person name="Jahn D."/>
            <person name="Kalhoefer D."/>
            <person name="Kiss H."/>
            <person name="Klenk H.P."/>
            <person name="Kyrpides N."/>
            <person name="Liebl W."/>
            <person name="Liesegang H."/>
            <person name="Meincke L."/>
            <person name="Pati A."/>
            <person name="Petersen J."/>
            <person name="Piekarski T."/>
            <person name="Pommerenke C."/>
            <person name="Pradella S."/>
            <person name="Pukall R."/>
            <person name="Rabus R."/>
            <person name="Stackebrandt E."/>
            <person name="Thole S."/>
            <person name="Thompson L."/>
            <person name="Tielen P."/>
            <person name="Tomasch J."/>
            <person name="von Jan M."/>
            <person name="Wanphrut N."/>
            <person name="Wichels A."/>
            <person name="Zech H."/>
            <person name="Simon M."/>
        </authorList>
    </citation>
    <scope>NUCLEOTIDE SEQUENCE [LARGE SCALE GENOMIC DNA]</scope>
    <source>
        <strain evidence="2">DSM 16493 / NCIMB 14021 / DFL 12</strain>
    </source>
</reference>
<organism evidence="1 2">
    <name type="scientific">Dinoroseobacter shibae (strain DSM 16493 / NCIMB 14021 / DFL 12)</name>
    <dbReference type="NCBI Taxonomy" id="398580"/>
    <lineage>
        <taxon>Bacteria</taxon>
        <taxon>Pseudomonadati</taxon>
        <taxon>Pseudomonadota</taxon>
        <taxon>Alphaproteobacteria</taxon>
        <taxon>Rhodobacterales</taxon>
        <taxon>Roseobacteraceae</taxon>
        <taxon>Dinoroseobacter</taxon>
    </lineage>
</organism>
<dbReference type="HOGENOM" id="CLU_127593_0_0_5"/>
<dbReference type="SUPFAM" id="SSF47598">
    <property type="entry name" value="Ribbon-helix-helix"/>
    <property type="match status" value="1"/>
</dbReference>
<protein>
    <submittedName>
        <fullName evidence="1">Uncharacterized protein</fullName>
    </submittedName>
</protein>
<sequence>MADTRIEIRLPDPLRTAAETVASAEDISLGQLIRDALRAEIARRNRKHAKTPTRADERLLAPLRVLLANDLAEARGWEELQNRLRAKGYSLQEAGGGLALHSWPDGARQCKGSDLGYSYATLMRRFGQPFPSHSHRWPAERVMRRAEQDMPSARPGR</sequence>
<dbReference type="GO" id="GO:0006355">
    <property type="term" value="P:regulation of DNA-templated transcription"/>
    <property type="evidence" value="ECO:0007669"/>
    <property type="project" value="InterPro"/>
</dbReference>
<evidence type="ECO:0000313" key="1">
    <source>
        <dbReference type="EMBL" id="ABV94972.1"/>
    </source>
</evidence>
<dbReference type="RefSeq" id="WP_012179899.1">
    <property type="nucleotide sequence ID" value="NC_009952.1"/>
</dbReference>
<dbReference type="AlphaFoldDB" id="A8LMP7"/>
<dbReference type="eggNOG" id="ENOG50332M5">
    <property type="taxonomic scope" value="Bacteria"/>
</dbReference>